<feature type="compositionally biased region" description="Low complexity" evidence="1">
    <location>
        <begin position="230"/>
        <end position="249"/>
    </location>
</feature>
<accession>A0A1V6P1U9</accession>
<feature type="region of interest" description="Disordered" evidence="1">
    <location>
        <begin position="52"/>
        <end position="518"/>
    </location>
</feature>
<feature type="compositionally biased region" description="Basic residues" evidence="1">
    <location>
        <begin position="164"/>
        <end position="174"/>
    </location>
</feature>
<reference evidence="3" key="1">
    <citation type="journal article" date="2017" name="Nat. Microbiol.">
        <title>Global analysis of biosynthetic gene clusters reveals vast potential of secondary metabolite production in Penicillium species.</title>
        <authorList>
            <person name="Nielsen J.C."/>
            <person name="Grijseels S."/>
            <person name="Prigent S."/>
            <person name="Ji B."/>
            <person name="Dainat J."/>
            <person name="Nielsen K.F."/>
            <person name="Frisvad J.C."/>
            <person name="Workman M."/>
            <person name="Nielsen J."/>
        </authorList>
    </citation>
    <scope>NUCLEOTIDE SEQUENCE [LARGE SCALE GENOMIC DNA]</scope>
    <source>
        <strain evidence="3">IBT 4502</strain>
    </source>
</reference>
<feature type="compositionally biased region" description="Polar residues" evidence="1">
    <location>
        <begin position="97"/>
        <end position="110"/>
    </location>
</feature>
<feature type="compositionally biased region" description="Basic and acidic residues" evidence="1">
    <location>
        <begin position="346"/>
        <end position="359"/>
    </location>
</feature>
<feature type="compositionally biased region" description="Polar residues" evidence="1">
    <location>
        <begin position="182"/>
        <end position="206"/>
    </location>
</feature>
<feature type="compositionally biased region" description="Basic and acidic residues" evidence="1">
    <location>
        <begin position="379"/>
        <end position="398"/>
    </location>
</feature>
<proteinExistence type="predicted"/>
<feature type="compositionally biased region" description="Basic and acidic residues" evidence="1">
    <location>
        <begin position="220"/>
        <end position="229"/>
    </location>
</feature>
<feature type="compositionally biased region" description="Polar residues" evidence="1">
    <location>
        <begin position="367"/>
        <end position="376"/>
    </location>
</feature>
<organism evidence="2 3">
    <name type="scientific">Penicillium polonicum</name>
    <dbReference type="NCBI Taxonomy" id="60169"/>
    <lineage>
        <taxon>Eukaryota</taxon>
        <taxon>Fungi</taxon>
        <taxon>Dikarya</taxon>
        <taxon>Ascomycota</taxon>
        <taxon>Pezizomycotina</taxon>
        <taxon>Eurotiomycetes</taxon>
        <taxon>Eurotiomycetidae</taxon>
        <taxon>Eurotiales</taxon>
        <taxon>Aspergillaceae</taxon>
        <taxon>Penicillium</taxon>
    </lineage>
</organism>
<dbReference type="Proteomes" id="UP000191408">
    <property type="component" value="Unassembled WGS sequence"/>
</dbReference>
<evidence type="ECO:0000313" key="3">
    <source>
        <dbReference type="Proteomes" id="UP000191408"/>
    </source>
</evidence>
<sequence length="518" mass="60174">MKDNVLVGVLLAMALVTPAFAWLFYIWHRSHVARMHQEGQIFGRRNRDRAQANYEPANGPQGPRFGPYFTPSGWVRPKTRGLSHDLHPPQYVHPRQPTFTGNPNSDQHFQGPSRMKTHSPPHTANQQPNPLSKRQQRKQRALQNKQKQQQEREQQQSHNEQRGKQNRNQRKQKNKNQGQQKSPTAQSPKAQGDQGEQYNPWGNTEAQNDRTSNHGGSRWGNEETPRDNQDNTGQNDNDNDWGNNFNNDQGEQRNSGSGSPRRDSRENHNSPRERSSRWDQGRPTSPDRASGNDTNFLRGAWGQSDDGAQRNSHSRSNHSNEDQNRYGGWGDDDTKSNHKKSKHDHHTSPDRKSRNEADTRSAWGRNDSGTRQNSPRRSIYPDEDHNRHYGWGDDDAKGYHKKSKRNRHASPDRTSRGRSSPNRDWGQHDRGERGNSRTRSRSNSWGNQEERRGGGSPTWSQDRNVHRDKKKKKERWQIELEENEKMRRSRSRSRERERSVAGWDNRSQGSGWKETQKW</sequence>
<comment type="caution">
    <text evidence="2">The sequence shown here is derived from an EMBL/GenBank/DDBJ whole genome shotgun (WGS) entry which is preliminary data.</text>
</comment>
<feature type="compositionally biased region" description="Basic residues" evidence="1">
    <location>
        <begin position="399"/>
        <end position="408"/>
    </location>
</feature>
<keyword evidence="3" id="KW-1185">Reference proteome</keyword>
<feature type="compositionally biased region" description="Basic and acidic residues" evidence="1">
    <location>
        <begin position="425"/>
        <end position="435"/>
    </location>
</feature>
<name>A0A1V6P1U9_PENPO</name>
<dbReference type="OrthoDB" id="4362457at2759"/>
<dbReference type="AlphaFoldDB" id="A0A1V6P1U9"/>
<feature type="compositionally biased region" description="Basic and acidic residues" evidence="1">
    <location>
        <begin position="260"/>
        <end position="280"/>
    </location>
</feature>
<dbReference type="EMBL" id="MDYM01000001">
    <property type="protein sequence ID" value="OQD70747.1"/>
    <property type="molecule type" value="Genomic_DNA"/>
</dbReference>
<protein>
    <submittedName>
        <fullName evidence="2">Uncharacterized protein</fullName>
    </submittedName>
</protein>
<evidence type="ECO:0000313" key="2">
    <source>
        <dbReference type="EMBL" id="OQD70747.1"/>
    </source>
</evidence>
<feature type="compositionally biased region" description="Polar residues" evidence="1">
    <location>
        <begin position="120"/>
        <end position="132"/>
    </location>
</feature>
<feature type="compositionally biased region" description="Basic and acidic residues" evidence="1">
    <location>
        <begin position="148"/>
        <end position="163"/>
    </location>
</feature>
<feature type="compositionally biased region" description="Basic and acidic residues" evidence="1">
    <location>
        <begin position="475"/>
        <end position="499"/>
    </location>
</feature>
<gene>
    <name evidence="2" type="ORF">PENPOL_c001G10180</name>
</gene>
<dbReference type="STRING" id="60169.A0A1V6P1U9"/>
<evidence type="ECO:0000256" key="1">
    <source>
        <dbReference type="SAM" id="MobiDB-lite"/>
    </source>
</evidence>